<name>A0ACB7IXH9_PLECO</name>
<reference evidence="1 2" key="1">
    <citation type="journal article" date="2021" name="Appl. Environ. Microbiol.">
        <title>Genetic linkage and physical mapping for an oyster mushroom Pleurotus cornucopiae and QTL analysis for the trait cap color.</title>
        <authorList>
            <person name="Zhang Y."/>
            <person name="Gao W."/>
            <person name="Sonnenberg A."/>
            <person name="Chen Q."/>
            <person name="Zhang J."/>
            <person name="Huang C."/>
        </authorList>
    </citation>
    <scope>NUCLEOTIDE SEQUENCE [LARGE SCALE GENOMIC DNA]</scope>
    <source>
        <tissue evidence="1">Fruiting body</tissue>
    </source>
</reference>
<evidence type="ECO:0000313" key="1">
    <source>
        <dbReference type="EMBL" id="KAG9221571.1"/>
    </source>
</evidence>
<organism evidence="1 2">
    <name type="scientific">Pleurotus cornucopiae</name>
    <name type="common">Cornucopia mushroom</name>
    <dbReference type="NCBI Taxonomy" id="5321"/>
    <lineage>
        <taxon>Eukaryota</taxon>
        <taxon>Fungi</taxon>
        <taxon>Dikarya</taxon>
        <taxon>Basidiomycota</taxon>
        <taxon>Agaricomycotina</taxon>
        <taxon>Agaricomycetes</taxon>
        <taxon>Agaricomycetidae</taxon>
        <taxon>Agaricales</taxon>
        <taxon>Pleurotineae</taxon>
        <taxon>Pleurotaceae</taxon>
        <taxon>Pleurotus</taxon>
    </lineage>
</organism>
<accession>A0ACB7IXH9</accession>
<dbReference type="EMBL" id="WQMT02000006">
    <property type="protein sequence ID" value="KAG9221571.1"/>
    <property type="molecule type" value="Genomic_DNA"/>
</dbReference>
<keyword evidence="2" id="KW-1185">Reference proteome</keyword>
<dbReference type="Proteomes" id="UP000824881">
    <property type="component" value="Unassembled WGS sequence"/>
</dbReference>
<comment type="caution">
    <text evidence="1">The sequence shown here is derived from an EMBL/GenBank/DDBJ whole genome shotgun (WGS) entry which is preliminary data.</text>
</comment>
<proteinExistence type="predicted"/>
<protein>
    <submittedName>
        <fullName evidence="1">Uncharacterized protein</fullName>
    </submittedName>
</protein>
<gene>
    <name evidence="1" type="ORF">CCMSSC00406_0007210</name>
</gene>
<evidence type="ECO:0000313" key="2">
    <source>
        <dbReference type="Proteomes" id="UP000824881"/>
    </source>
</evidence>
<sequence>MDPLSITAAVVSFIDIAKRIKDSVDKTGSNRRRLKELTDNVVEEVAKLHKYHHLKISRLDDESACSLESLQTQLHNVLERCMQRVKPRKRGRLSSVKAYVIAWLQNAEIEAEMVRLEQCIAHVHRCFTYTAFTRMEDNLLIFSSEHQSRLKQMEGLVTQLLLNSHTTGAYPSTLLDNAMPNGIEFQFLRLQAQKIVINLNYISATHTFTELPDSRPVELATIVQETPSSSPMRTAMIKVLQLQQLIQLEPASLSDREGATELLRIGKHLRDLGLTEDAAAINTCATAIYRALMQENPAVYMPYVLWGLMNVARLRYGTQMGLDAVESAYRLQKDMTPASRQESSSQLAWSMCHYADHLLVNGHCEDSVEHAKDALAIQRNVSEHYSEHDSLVVWEASGQEHAVLSSTCLVIRTFNMAVQEGLCLCAFAQSLAAVGRYSEAFMVGTEIISCFTALAQYDPRSAIFPRWVRAGLANRSRWVSIIRPPSQHRSFSVASEEESLDTVDDNEQLSTVCE</sequence>